<organism evidence="2 3">
    <name type="scientific">Potamilus streckersoni</name>
    <dbReference type="NCBI Taxonomy" id="2493646"/>
    <lineage>
        <taxon>Eukaryota</taxon>
        <taxon>Metazoa</taxon>
        <taxon>Spiralia</taxon>
        <taxon>Lophotrochozoa</taxon>
        <taxon>Mollusca</taxon>
        <taxon>Bivalvia</taxon>
        <taxon>Autobranchia</taxon>
        <taxon>Heteroconchia</taxon>
        <taxon>Palaeoheterodonta</taxon>
        <taxon>Unionida</taxon>
        <taxon>Unionoidea</taxon>
        <taxon>Unionidae</taxon>
        <taxon>Ambleminae</taxon>
        <taxon>Lampsilini</taxon>
        <taxon>Potamilus</taxon>
    </lineage>
</organism>
<reference evidence="2" key="2">
    <citation type="journal article" date="2021" name="Genome Biol. Evol.">
        <title>Developing a high-quality reference genome for a parasitic bivalve with doubly uniparental inheritance (Bivalvia: Unionida).</title>
        <authorList>
            <person name="Smith C.H."/>
        </authorList>
    </citation>
    <scope>NUCLEOTIDE SEQUENCE</scope>
    <source>
        <strain evidence="2">CHS0354</strain>
        <tissue evidence="2">Mantle</tissue>
    </source>
</reference>
<reference evidence="2" key="1">
    <citation type="journal article" date="2021" name="Genome Biol. Evol.">
        <title>A High-Quality Reference Genome for a Parasitic Bivalve with Doubly Uniparental Inheritance (Bivalvia: Unionida).</title>
        <authorList>
            <person name="Smith C.H."/>
        </authorList>
    </citation>
    <scope>NUCLEOTIDE SEQUENCE</scope>
    <source>
        <strain evidence="2">CHS0354</strain>
    </source>
</reference>
<evidence type="ECO:0000313" key="3">
    <source>
        <dbReference type="Proteomes" id="UP001195483"/>
    </source>
</evidence>
<keyword evidence="1" id="KW-0175">Coiled coil</keyword>
<keyword evidence="3" id="KW-1185">Reference proteome</keyword>
<dbReference type="EMBL" id="JAEAOA010001688">
    <property type="protein sequence ID" value="KAK3603115.1"/>
    <property type="molecule type" value="Genomic_DNA"/>
</dbReference>
<protein>
    <submittedName>
        <fullName evidence="2">Uncharacterized protein</fullName>
    </submittedName>
</protein>
<accession>A0AAE0T4G3</accession>
<sequence>MIMIKNTSFGICKFIQSVTPSGRCNCVAHTGRHVPLHATRLPNMHSLCLHHCRGPVSLSMDAEEASRQQMKEMMEMHEKRKSYEKKKKEMERKQMIFDKLSKMHWEERKRMKRDYEEDKFWSHKLEETIRGGDEGSR</sequence>
<dbReference type="Proteomes" id="UP001195483">
    <property type="component" value="Unassembled WGS sequence"/>
</dbReference>
<evidence type="ECO:0000256" key="1">
    <source>
        <dbReference type="SAM" id="Coils"/>
    </source>
</evidence>
<comment type="caution">
    <text evidence="2">The sequence shown here is derived from an EMBL/GenBank/DDBJ whole genome shotgun (WGS) entry which is preliminary data.</text>
</comment>
<dbReference type="AlphaFoldDB" id="A0AAE0T4G3"/>
<proteinExistence type="predicted"/>
<reference evidence="2" key="3">
    <citation type="submission" date="2023-05" db="EMBL/GenBank/DDBJ databases">
        <authorList>
            <person name="Smith C.H."/>
        </authorList>
    </citation>
    <scope>NUCLEOTIDE SEQUENCE</scope>
    <source>
        <strain evidence="2">CHS0354</strain>
        <tissue evidence="2">Mantle</tissue>
    </source>
</reference>
<evidence type="ECO:0000313" key="2">
    <source>
        <dbReference type="EMBL" id="KAK3603115.1"/>
    </source>
</evidence>
<gene>
    <name evidence="2" type="ORF">CHS0354_027902</name>
</gene>
<feature type="coiled-coil region" evidence="1">
    <location>
        <begin position="60"/>
        <end position="93"/>
    </location>
</feature>
<name>A0AAE0T4G3_9BIVA</name>